<feature type="region of interest" description="Disordered" evidence="9">
    <location>
        <begin position="319"/>
        <end position="341"/>
    </location>
</feature>
<dbReference type="InterPro" id="IPR003171">
    <property type="entry name" value="Mehydrof_redctse-like"/>
</dbReference>
<comment type="catalytic activity">
    <reaction evidence="7">
        <text>(6S)-5-methyl-5,6,7,8-tetrahydrofolate + NAD(+) = (6R)-5,10-methylene-5,6,7,8-tetrahydrofolate + NADH + H(+)</text>
        <dbReference type="Rhea" id="RHEA:19821"/>
        <dbReference type="ChEBI" id="CHEBI:15378"/>
        <dbReference type="ChEBI" id="CHEBI:15636"/>
        <dbReference type="ChEBI" id="CHEBI:18608"/>
        <dbReference type="ChEBI" id="CHEBI:57540"/>
        <dbReference type="ChEBI" id="CHEBI:57945"/>
        <dbReference type="EC" id="1.5.1.54"/>
    </reaction>
    <physiologicalReaction direction="right-to-left" evidence="7">
        <dbReference type="Rhea" id="RHEA:19823"/>
    </physiologicalReaction>
</comment>
<evidence type="ECO:0000256" key="9">
    <source>
        <dbReference type="SAM" id="MobiDB-lite"/>
    </source>
</evidence>
<evidence type="ECO:0000313" key="10">
    <source>
        <dbReference type="EMBL" id="MBB5640364.1"/>
    </source>
</evidence>
<comment type="cofactor">
    <cofactor evidence="1 8">
        <name>FAD</name>
        <dbReference type="ChEBI" id="CHEBI:57692"/>
    </cofactor>
</comment>
<dbReference type="SUPFAM" id="SSF51730">
    <property type="entry name" value="FAD-linked oxidoreductase"/>
    <property type="match status" value="1"/>
</dbReference>
<proteinExistence type="inferred from homology"/>
<comment type="similarity">
    <text evidence="3 8">Belongs to the methylenetetrahydrofolate reductase family.</text>
</comment>
<dbReference type="GO" id="GO:0005829">
    <property type="term" value="C:cytosol"/>
    <property type="evidence" value="ECO:0007669"/>
    <property type="project" value="TreeGrafter"/>
</dbReference>
<accession>A0A7W8ZUB9</accession>
<keyword evidence="6 8" id="KW-0560">Oxidoreductase</keyword>
<protein>
    <recommendedName>
        <fullName evidence="8">Methylenetetrahydrofolate reductase</fullName>
    </recommendedName>
</protein>
<dbReference type="PANTHER" id="PTHR45754:SF3">
    <property type="entry name" value="METHYLENETETRAHYDROFOLATE REDUCTASE (NADPH)"/>
    <property type="match status" value="1"/>
</dbReference>
<dbReference type="Gene3D" id="3.20.20.220">
    <property type="match status" value="1"/>
</dbReference>
<dbReference type="GO" id="GO:0035999">
    <property type="term" value="P:tetrahydrofolate interconversion"/>
    <property type="evidence" value="ECO:0007669"/>
    <property type="project" value="UniProtKB-UniPathway"/>
</dbReference>
<evidence type="ECO:0000256" key="1">
    <source>
        <dbReference type="ARBA" id="ARBA00001974"/>
    </source>
</evidence>
<reference evidence="10 11" key="1">
    <citation type="submission" date="2020-08" db="EMBL/GenBank/DDBJ databases">
        <title>Sequencing the genomes of 1000 actinobacteria strains.</title>
        <authorList>
            <person name="Klenk H.-P."/>
        </authorList>
    </citation>
    <scope>NUCLEOTIDE SEQUENCE [LARGE SCALE GENOMIC DNA]</scope>
    <source>
        <strain evidence="10 11">DSM 21065</strain>
    </source>
</reference>
<keyword evidence="5 8" id="KW-0274">FAD</keyword>
<evidence type="ECO:0000256" key="5">
    <source>
        <dbReference type="ARBA" id="ARBA00022827"/>
    </source>
</evidence>
<evidence type="ECO:0000256" key="4">
    <source>
        <dbReference type="ARBA" id="ARBA00022630"/>
    </source>
</evidence>
<keyword evidence="4 8" id="KW-0285">Flavoprotein</keyword>
<dbReference type="EMBL" id="JACHBQ010000001">
    <property type="protein sequence ID" value="MBB5640364.1"/>
    <property type="molecule type" value="Genomic_DNA"/>
</dbReference>
<dbReference type="RefSeq" id="WP_084141117.1">
    <property type="nucleotide sequence ID" value="NZ_JACHBQ010000001.1"/>
</dbReference>
<evidence type="ECO:0000256" key="6">
    <source>
        <dbReference type="ARBA" id="ARBA00023002"/>
    </source>
</evidence>
<dbReference type="CDD" id="cd00537">
    <property type="entry name" value="MTHFR"/>
    <property type="match status" value="1"/>
</dbReference>
<organism evidence="10 11">
    <name type="scientific">Cryobacterium roopkundense</name>
    <dbReference type="NCBI Taxonomy" id="1001240"/>
    <lineage>
        <taxon>Bacteria</taxon>
        <taxon>Bacillati</taxon>
        <taxon>Actinomycetota</taxon>
        <taxon>Actinomycetes</taxon>
        <taxon>Micrococcales</taxon>
        <taxon>Microbacteriaceae</taxon>
        <taxon>Cryobacterium</taxon>
    </lineage>
</organism>
<comment type="caution">
    <text evidence="10">The sequence shown here is derived from an EMBL/GenBank/DDBJ whole genome shotgun (WGS) entry which is preliminary data.</text>
</comment>
<dbReference type="GO" id="GO:0106312">
    <property type="term" value="F:methylenetetrahydrofolate reductase (NADH) activity"/>
    <property type="evidence" value="ECO:0007669"/>
    <property type="project" value="UniProtKB-EC"/>
</dbReference>
<evidence type="ECO:0000313" key="11">
    <source>
        <dbReference type="Proteomes" id="UP000561726"/>
    </source>
</evidence>
<comment type="pathway">
    <text evidence="2 8">One-carbon metabolism; tetrahydrofolate interconversion.</text>
</comment>
<dbReference type="PANTHER" id="PTHR45754">
    <property type="entry name" value="METHYLENETETRAHYDROFOLATE REDUCTASE"/>
    <property type="match status" value="1"/>
</dbReference>
<dbReference type="GO" id="GO:0009086">
    <property type="term" value="P:methionine biosynthetic process"/>
    <property type="evidence" value="ECO:0007669"/>
    <property type="project" value="TreeGrafter"/>
</dbReference>
<dbReference type="InterPro" id="IPR029041">
    <property type="entry name" value="FAD-linked_oxidoreductase-like"/>
</dbReference>
<sequence length="341" mass="36473">MTVTRIRNTSPTRVPFSFELYPPKTDAAASALHTTIDHLAAAGPDFLSVTYGANGSSRDSSLDVLRYILAHTNVDPMAHLTCVGSSHAEASVLIREFLDAGIRSFLALRGDPPQGTQEGEAFLGDLHSAAELVQLIHRVQAERVPYRETVIPGLPGARSVKTEREKVRISVAAFPNGHPRSRSATQDIDTLLAKQAAGANLAITQLFFHADDFLCFSERARLAGVEFPILPGIMPVTSPGRLRRILELTGEPLPSELAISLEVEPTAEGQREIGIEHAAGLAAAVLAGGAPGLHLYAFNQHETVLEVLRRCGALATAVPEHHPAPTHPAAHVTAHNVRESA</sequence>
<dbReference type="GO" id="GO:0071949">
    <property type="term" value="F:FAD binding"/>
    <property type="evidence" value="ECO:0007669"/>
    <property type="project" value="TreeGrafter"/>
</dbReference>
<dbReference type="OrthoDB" id="9812555at2"/>
<gene>
    <name evidence="10" type="ORF">BJ997_000912</name>
</gene>
<name>A0A7W8ZUB9_9MICO</name>
<dbReference type="AlphaFoldDB" id="A0A7W8ZUB9"/>
<evidence type="ECO:0000256" key="8">
    <source>
        <dbReference type="RuleBase" id="RU003862"/>
    </source>
</evidence>
<dbReference type="Pfam" id="PF02219">
    <property type="entry name" value="MTHFR"/>
    <property type="match status" value="1"/>
</dbReference>
<evidence type="ECO:0000256" key="2">
    <source>
        <dbReference type="ARBA" id="ARBA00004777"/>
    </source>
</evidence>
<evidence type="ECO:0000256" key="7">
    <source>
        <dbReference type="ARBA" id="ARBA00048628"/>
    </source>
</evidence>
<dbReference type="UniPathway" id="UPA00193"/>
<evidence type="ECO:0000256" key="3">
    <source>
        <dbReference type="ARBA" id="ARBA00006743"/>
    </source>
</evidence>
<dbReference type="Proteomes" id="UP000561726">
    <property type="component" value="Unassembled WGS sequence"/>
</dbReference>